<dbReference type="GO" id="GO:0030170">
    <property type="term" value="F:pyridoxal phosphate binding"/>
    <property type="evidence" value="ECO:0007669"/>
    <property type="project" value="InterPro"/>
</dbReference>
<keyword evidence="8 9" id="KW-0663">Pyridoxal phosphate</keyword>
<feature type="modified residue" description="N6-(pyridoxal phosphate)lysine" evidence="9">
    <location>
        <position position="248"/>
    </location>
</feature>
<dbReference type="UniPathway" id="UPA00193"/>
<comment type="cofactor">
    <cofactor evidence="2 9 10">
        <name>pyridoxal 5'-phosphate</name>
        <dbReference type="ChEBI" id="CHEBI:597326"/>
    </cofactor>
</comment>
<dbReference type="NCBIfam" id="NF000586">
    <property type="entry name" value="PRK00011.1"/>
    <property type="match status" value="1"/>
</dbReference>
<keyword evidence="6 10" id="KW-0554">One-carbon metabolism</keyword>
<sequence>MSYALSQGHYDLTTQSLSIEGDEVVEYILQEQLRERHSICCIASENVTTTQIWEAQSSICNNKYAEGYPGSRYYGSCQFVDKIETVCQQRALKAFSADPEQWGVNVQALAGSIANFEVYSALLKPHERIMGLYLPDGGHLSHGYQTEQRPISATAKYFESMPYRVDPVTQLIDYDTLAKNVALYRPKILVAGTSAYCRLIDYKKMREIADSVGAYLMVDMAHIAGLVAAGVIPSPFEYADIVTTTTHKSLRGPRGAMIFFKKGIRSYKKNGDPVYYDLENPINFSVFPGSQGGPFQSTIAALAVALKQVDSEEFKQYQSLVLQNAKALEETFKKNDYKLVTNGTDTHMVLVSLREKGTDGARVEYVCEKANITLNKNSIPHDSSKSAIVPGGIRIGAPSMTTRGMGVEDFVKIAEYVNKAVDFAVSLQQSLPKDANKLKDFKNKVDEGHAELEQMKKEIFDWAGSFPLPTTQFWADLEKQYVAKQ</sequence>
<dbReference type="SUPFAM" id="SSF53383">
    <property type="entry name" value="PLP-dependent transferases"/>
    <property type="match status" value="1"/>
</dbReference>
<dbReference type="CDD" id="cd00378">
    <property type="entry name" value="SHMT"/>
    <property type="match status" value="1"/>
</dbReference>
<evidence type="ECO:0000256" key="9">
    <source>
        <dbReference type="PIRSR" id="PIRSR000412-50"/>
    </source>
</evidence>
<evidence type="ECO:0000256" key="10">
    <source>
        <dbReference type="RuleBase" id="RU000585"/>
    </source>
</evidence>
<dbReference type="PANTHER" id="PTHR11680:SF28">
    <property type="entry name" value="SERINE HYDROXYMETHYLTRANSFERASE, MITOCHONDRIAL"/>
    <property type="match status" value="1"/>
</dbReference>
<dbReference type="Pfam" id="PF00464">
    <property type="entry name" value="SHMT"/>
    <property type="match status" value="1"/>
</dbReference>
<dbReference type="PIRSF" id="PIRSF000412">
    <property type="entry name" value="SHMT"/>
    <property type="match status" value="1"/>
</dbReference>
<gene>
    <name evidence="12" type="ORF">HANVADRAFT_54192</name>
</gene>
<dbReference type="InterPro" id="IPR039429">
    <property type="entry name" value="SHMT-like_dom"/>
</dbReference>
<dbReference type="Proteomes" id="UP000092321">
    <property type="component" value="Unassembled WGS sequence"/>
</dbReference>
<comment type="catalytic activity">
    <reaction evidence="1 10">
        <text>(6R)-5,10-methylene-5,6,7,8-tetrahydrofolate + glycine + H2O = (6S)-5,6,7,8-tetrahydrofolate + L-serine</text>
        <dbReference type="Rhea" id="RHEA:15481"/>
        <dbReference type="ChEBI" id="CHEBI:15377"/>
        <dbReference type="ChEBI" id="CHEBI:15636"/>
        <dbReference type="ChEBI" id="CHEBI:33384"/>
        <dbReference type="ChEBI" id="CHEBI:57305"/>
        <dbReference type="ChEBI" id="CHEBI:57453"/>
        <dbReference type="EC" id="2.1.2.1"/>
    </reaction>
</comment>
<comment type="similarity">
    <text evidence="5 10">Belongs to the SHMT family.</text>
</comment>
<dbReference type="InterPro" id="IPR015421">
    <property type="entry name" value="PyrdxlP-dep_Trfase_major"/>
</dbReference>
<keyword evidence="13" id="KW-1185">Reference proteome</keyword>
<evidence type="ECO:0000259" key="11">
    <source>
        <dbReference type="Pfam" id="PF00464"/>
    </source>
</evidence>
<evidence type="ECO:0000313" key="13">
    <source>
        <dbReference type="Proteomes" id="UP000092321"/>
    </source>
</evidence>
<evidence type="ECO:0000256" key="8">
    <source>
        <dbReference type="ARBA" id="ARBA00022898"/>
    </source>
</evidence>
<accession>A0A1B7T8B9</accession>
<dbReference type="InterPro" id="IPR019798">
    <property type="entry name" value="Ser_HO-MeTrfase_PLP_BS"/>
</dbReference>
<evidence type="ECO:0000256" key="1">
    <source>
        <dbReference type="ARBA" id="ARBA00001528"/>
    </source>
</evidence>
<evidence type="ECO:0000313" key="12">
    <source>
        <dbReference type="EMBL" id="OBA24986.1"/>
    </source>
</evidence>
<dbReference type="Gene3D" id="3.90.1150.10">
    <property type="entry name" value="Aspartate Aminotransferase, domain 1"/>
    <property type="match status" value="1"/>
</dbReference>
<dbReference type="HAMAP" id="MF_00051">
    <property type="entry name" value="SHMT"/>
    <property type="match status" value="1"/>
</dbReference>
<dbReference type="AlphaFoldDB" id="A0A1B7T8B9"/>
<dbReference type="GO" id="GO:0035999">
    <property type="term" value="P:tetrahydrofolate interconversion"/>
    <property type="evidence" value="ECO:0007669"/>
    <property type="project" value="UniProtKB-UniPathway"/>
</dbReference>
<comment type="function">
    <text evidence="3 10">Interconversion of serine and glycine.</text>
</comment>
<dbReference type="EC" id="2.1.2.1" evidence="10"/>
<evidence type="ECO:0000256" key="2">
    <source>
        <dbReference type="ARBA" id="ARBA00001933"/>
    </source>
</evidence>
<feature type="domain" description="Serine hydroxymethyltransferase-like" evidence="11">
    <location>
        <begin position="22"/>
        <end position="417"/>
    </location>
</feature>
<dbReference type="PANTHER" id="PTHR11680">
    <property type="entry name" value="SERINE HYDROXYMETHYLTRANSFERASE"/>
    <property type="match status" value="1"/>
</dbReference>
<evidence type="ECO:0000256" key="3">
    <source>
        <dbReference type="ARBA" id="ARBA00002224"/>
    </source>
</evidence>
<evidence type="ECO:0000256" key="5">
    <source>
        <dbReference type="ARBA" id="ARBA00006376"/>
    </source>
</evidence>
<dbReference type="PROSITE" id="PS00096">
    <property type="entry name" value="SHMT"/>
    <property type="match status" value="1"/>
</dbReference>
<keyword evidence="12" id="KW-0489">Methyltransferase</keyword>
<keyword evidence="7 10" id="KW-0808">Transferase</keyword>
<evidence type="ECO:0000256" key="4">
    <source>
        <dbReference type="ARBA" id="ARBA00004777"/>
    </source>
</evidence>
<name>A0A1B7T8B9_9ASCO</name>
<dbReference type="Gene3D" id="3.40.640.10">
    <property type="entry name" value="Type I PLP-dependent aspartate aminotransferase-like (Major domain)"/>
    <property type="match status" value="1"/>
</dbReference>
<dbReference type="GO" id="GO:0005739">
    <property type="term" value="C:mitochondrion"/>
    <property type="evidence" value="ECO:0007669"/>
    <property type="project" value="TreeGrafter"/>
</dbReference>
<comment type="caution">
    <text evidence="12">The sequence shown here is derived from an EMBL/GenBank/DDBJ whole genome shotgun (WGS) entry which is preliminary data.</text>
</comment>
<dbReference type="OrthoDB" id="10265628at2759"/>
<dbReference type="GO" id="GO:0008168">
    <property type="term" value="F:methyltransferase activity"/>
    <property type="evidence" value="ECO:0007669"/>
    <property type="project" value="UniProtKB-KW"/>
</dbReference>
<dbReference type="EMBL" id="LXPE01000304">
    <property type="protein sequence ID" value="OBA24986.1"/>
    <property type="molecule type" value="Genomic_DNA"/>
</dbReference>
<organism evidence="12 13">
    <name type="scientific">Hanseniaspora valbyensis NRRL Y-1626</name>
    <dbReference type="NCBI Taxonomy" id="766949"/>
    <lineage>
        <taxon>Eukaryota</taxon>
        <taxon>Fungi</taxon>
        <taxon>Dikarya</taxon>
        <taxon>Ascomycota</taxon>
        <taxon>Saccharomycotina</taxon>
        <taxon>Saccharomycetes</taxon>
        <taxon>Saccharomycodales</taxon>
        <taxon>Saccharomycodaceae</taxon>
        <taxon>Hanseniaspora</taxon>
    </lineage>
</organism>
<dbReference type="InterPro" id="IPR049943">
    <property type="entry name" value="Ser_HO-MeTrfase-like"/>
</dbReference>
<evidence type="ECO:0000256" key="6">
    <source>
        <dbReference type="ARBA" id="ARBA00022563"/>
    </source>
</evidence>
<reference evidence="13" key="1">
    <citation type="journal article" date="2016" name="Proc. Natl. Acad. Sci. U.S.A.">
        <title>Comparative genomics of biotechnologically important yeasts.</title>
        <authorList>
            <person name="Riley R."/>
            <person name="Haridas S."/>
            <person name="Wolfe K.H."/>
            <person name="Lopes M.R."/>
            <person name="Hittinger C.T."/>
            <person name="Goeker M."/>
            <person name="Salamov A.A."/>
            <person name="Wisecaver J.H."/>
            <person name="Long T.M."/>
            <person name="Calvey C.H."/>
            <person name="Aerts A.L."/>
            <person name="Barry K.W."/>
            <person name="Choi C."/>
            <person name="Clum A."/>
            <person name="Coughlan A.Y."/>
            <person name="Deshpande S."/>
            <person name="Douglass A.P."/>
            <person name="Hanson S.J."/>
            <person name="Klenk H.-P."/>
            <person name="LaButti K.M."/>
            <person name="Lapidus A."/>
            <person name="Lindquist E.A."/>
            <person name="Lipzen A.M."/>
            <person name="Meier-Kolthoff J.P."/>
            <person name="Ohm R.A."/>
            <person name="Otillar R.P."/>
            <person name="Pangilinan J.L."/>
            <person name="Peng Y."/>
            <person name="Rokas A."/>
            <person name="Rosa C.A."/>
            <person name="Scheuner C."/>
            <person name="Sibirny A.A."/>
            <person name="Slot J.C."/>
            <person name="Stielow J.B."/>
            <person name="Sun H."/>
            <person name="Kurtzman C.P."/>
            <person name="Blackwell M."/>
            <person name="Grigoriev I.V."/>
            <person name="Jeffries T.W."/>
        </authorList>
    </citation>
    <scope>NUCLEOTIDE SEQUENCE [LARGE SCALE GENOMIC DNA]</scope>
    <source>
        <strain evidence="13">NRRL Y-1626</strain>
    </source>
</reference>
<dbReference type="InterPro" id="IPR001085">
    <property type="entry name" value="Ser_HO-MeTrfase"/>
</dbReference>
<dbReference type="GO" id="GO:0004372">
    <property type="term" value="F:glycine hydroxymethyltransferase activity"/>
    <property type="evidence" value="ECO:0007669"/>
    <property type="project" value="UniProtKB-EC"/>
</dbReference>
<proteinExistence type="inferred from homology"/>
<dbReference type="GO" id="GO:0019264">
    <property type="term" value="P:glycine biosynthetic process from serine"/>
    <property type="evidence" value="ECO:0007669"/>
    <property type="project" value="InterPro"/>
</dbReference>
<evidence type="ECO:0000256" key="7">
    <source>
        <dbReference type="ARBA" id="ARBA00022679"/>
    </source>
</evidence>
<dbReference type="InterPro" id="IPR015422">
    <property type="entry name" value="PyrdxlP-dep_Trfase_small"/>
</dbReference>
<protein>
    <recommendedName>
        <fullName evidence="10">Serine hydroxymethyltransferase</fullName>
        <ecNumber evidence="10">2.1.2.1</ecNumber>
    </recommendedName>
</protein>
<comment type="pathway">
    <text evidence="4 10">One-carbon metabolism; tetrahydrofolate interconversion.</text>
</comment>
<dbReference type="InterPro" id="IPR015424">
    <property type="entry name" value="PyrdxlP-dep_Trfase"/>
</dbReference>
<dbReference type="GO" id="GO:0032259">
    <property type="term" value="P:methylation"/>
    <property type="evidence" value="ECO:0007669"/>
    <property type="project" value="UniProtKB-KW"/>
</dbReference>